<feature type="domain" description="G-protein coupled receptors family 1 profile" evidence="10">
    <location>
        <begin position="36"/>
        <end position="342"/>
    </location>
</feature>
<proteinExistence type="inferred from homology"/>
<accession>A0A0L8GY67</accession>
<dbReference type="InterPro" id="IPR017452">
    <property type="entry name" value="GPCR_Rhodpsn_7TM"/>
</dbReference>
<sequence>MNISESEFMDLNDKKAILYIPVSVYIGVTMVLGILGNSLVCYVYGCLIKPTTTTCFILFLGIYDLVCCSVTLPMEIVEMRYPYYYLPTCKFQRLQITATAIASGFVLLSIAIDRYLCVCKPQKSKIEYRMAVKIAIMSAVVAVILSIPVYFIYGQHSYEIESNVLVSECSSDYSMKSSILPQIYYGFLLILFVAILIPLSLLYIFIWQKLRRHKKSSPFGTNYLMASRNSFHCLASNEMSLMMAKGKSKSDPTVNNIRINHTPTRKATIDKRNGHHLYKLRRTTMKLFFTTAFFSVSFIPYHILMIYRTIVGNVGNLMPLSEVLYNLFLRSYQLYTLNPTIYAVCDQKFWKELWNMFPFCKCGHKEEKEDSEEIET</sequence>
<dbReference type="PROSITE" id="PS00237">
    <property type="entry name" value="G_PROTEIN_RECEP_F1_1"/>
    <property type="match status" value="1"/>
</dbReference>
<comment type="similarity">
    <text evidence="8">Belongs to the G-protein coupled receptor 1 family.</text>
</comment>
<evidence type="ECO:0000256" key="7">
    <source>
        <dbReference type="ARBA" id="ARBA00023224"/>
    </source>
</evidence>
<evidence type="ECO:0000256" key="4">
    <source>
        <dbReference type="ARBA" id="ARBA00023040"/>
    </source>
</evidence>
<keyword evidence="5 9" id="KW-0472">Membrane</keyword>
<evidence type="ECO:0000313" key="11">
    <source>
        <dbReference type="EMBL" id="KOF81862.1"/>
    </source>
</evidence>
<evidence type="ECO:0000256" key="1">
    <source>
        <dbReference type="ARBA" id="ARBA00004141"/>
    </source>
</evidence>
<name>A0A0L8GY67_OCTBM</name>
<evidence type="ECO:0000256" key="9">
    <source>
        <dbReference type="SAM" id="Phobius"/>
    </source>
</evidence>
<evidence type="ECO:0000256" key="2">
    <source>
        <dbReference type="ARBA" id="ARBA00022692"/>
    </source>
</evidence>
<protein>
    <recommendedName>
        <fullName evidence="10">G-protein coupled receptors family 1 profile domain-containing protein</fullName>
    </recommendedName>
</protein>
<gene>
    <name evidence="11" type="ORF">OCBIM_22026027mg</name>
</gene>
<dbReference type="PRINTS" id="PR00237">
    <property type="entry name" value="GPCRRHODOPSN"/>
</dbReference>
<dbReference type="PROSITE" id="PS50262">
    <property type="entry name" value="G_PROTEIN_RECEP_F1_2"/>
    <property type="match status" value="1"/>
</dbReference>
<dbReference type="GO" id="GO:0016020">
    <property type="term" value="C:membrane"/>
    <property type="evidence" value="ECO:0007669"/>
    <property type="project" value="UniProtKB-SubCell"/>
</dbReference>
<dbReference type="KEGG" id="obi:106874027"/>
<dbReference type="Pfam" id="PF00001">
    <property type="entry name" value="7tm_1"/>
    <property type="match status" value="1"/>
</dbReference>
<dbReference type="PANTHER" id="PTHR24238">
    <property type="entry name" value="G-PROTEIN COUPLED RECEPTOR"/>
    <property type="match status" value="1"/>
</dbReference>
<evidence type="ECO:0000256" key="3">
    <source>
        <dbReference type="ARBA" id="ARBA00022989"/>
    </source>
</evidence>
<feature type="transmembrane region" description="Helical" evidence="9">
    <location>
        <begin position="94"/>
        <end position="113"/>
    </location>
</feature>
<dbReference type="CDD" id="cd00637">
    <property type="entry name" value="7tm_classA_rhodopsin-like"/>
    <property type="match status" value="1"/>
</dbReference>
<dbReference type="InterPro" id="IPR000276">
    <property type="entry name" value="GPCR_Rhodpsn"/>
</dbReference>
<evidence type="ECO:0000256" key="6">
    <source>
        <dbReference type="ARBA" id="ARBA00023170"/>
    </source>
</evidence>
<evidence type="ECO:0000256" key="8">
    <source>
        <dbReference type="RuleBase" id="RU000688"/>
    </source>
</evidence>
<organism evidence="11">
    <name type="scientific">Octopus bimaculoides</name>
    <name type="common">California two-spotted octopus</name>
    <dbReference type="NCBI Taxonomy" id="37653"/>
    <lineage>
        <taxon>Eukaryota</taxon>
        <taxon>Metazoa</taxon>
        <taxon>Spiralia</taxon>
        <taxon>Lophotrochozoa</taxon>
        <taxon>Mollusca</taxon>
        <taxon>Cephalopoda</taxon>
        <taxon>Coleoidea</taxon>
        <taxon>Octopodiformes</taxon>
        <taxon>Octopoda</taxon>
        <taxon>Incirrata</taxon>
        <taxon>Octopodidae</taxon>
        <taxon>Octopus</taxon>
    </lineage>
</organism>
<keyword evidence="7 8" id="KW-0807">Transducer</keyword>
<evidence type="ECO:0000259" key="10">
    <source>
        <dbReference type="PROSITE" id="PS50262"/>
    </source>
</evidence>
<keyword evidence="6 8" id="KW-0675">Receptor</keyword>
<keyword evidence="4 8" id="KW-0297">G-protein coupled receptor</keyword>
<dbReference type="Gene3D" id="1.20.1070.10">
    <property type="entry name" value="Rhodopsin 7-helix transmembrane proteins"/>
    <property type="match status" value="1"/>
</dbReference>
<dbReference type="EMBL" id="KQ419958">
    <property type="protein sequence ID" value="KOF81862.1"/>
    <property type="molecule type" value="Genomic_DNA"/>
</dbReference>
<dbReference type="SUPFAM" id="SSF81321">
    <property type="entry name" value="Family A G protein-coupled receptor-like"/>
    <property type="match status" value="1"/>
</dbReference>
<dbReference type="PANTHER" id="PTHR24238:SF47">
    <property type="entry name" value="ECDYSTEROIDS_DOPAMINE RECEPTOR-RELATED"/>
    <property type="match status" value="1"/>
</dbReference>
<evidence type="ECO:0000256" key="5">
    <source>
        <dbReference type="ARBA" id="ARBA00023136"/>
    </source>
</evidence>
<comment type="subcellular location">
    <subcellularLocation>
        <location evidence="1">Membrane</location>
        <topology evidence="1">Multi-pass membrane protein</topology>
    </subcellularLocation>
</comment>
<dbReference type="OMA" id="MQISHAR"/>
<feature type="transmembrane region" description="Helical" evidence="9">
    <location>
        <begin position="183"/>
        <end position="206"/>
    </location>
</feature>
<feature type="transmembrane region" description="Helical" evidence="9">
    <location>
        <begin position="56"/>
        <end position="74"/>
    </location>
</feature>
<dbReference type="GO" id="GO:0004930">
    <property type="term" value="F:G protein-coupled receptor activity"/>
    <property type="evidence" value="ECO:0007669"/>
    <property type="project" value="UniProtKB-KW"/>
</dbReference>
<keyword evidence="3 9" id="KW-1133">Transmembrane helix</keyword>
<feature type="transmembrane region" description="Helical" evidence="9">
    <location>
        <begin position="134"/>
        <end position="153"/>
    </location>
</feature>
<keyword evidence="2 8" id="KW-0812">Transmembrane</keyword>
<dbReference type="AlphaFoldDB" id="A0A0L8GY67"/>
<feature type="transmembrane region" description="Helical" evidence="9">
    <location>
        <begin position="287"/>
        <end position="307"/>
    </location>
</feature>
<reference evidence="11" key="1">
    <citation type="submission" date="2015-07" db="EMBL/GenBank/DDBJ databases">
        <title>MeaNS - Measles Nucleotide Surveillance Program.</title>
        <authorList>
            <person name="Tran T."/>
            <person name="Druce J."/>
        </authorList>
    </citation>
    <scope>NUCLEOTIDE SEQUENCE</scope>
    <source>
        <strain evidence="11">UCB-OBI-ISO-001</strain>
        <tissue evidence="11">Gonad</tissue>
    </source>
</reference>
<feature type="transmembrane region" description="Helical" evidence="9">
    <location>
        <begin position="16"/>
        <end position="44"/>
    </location>
</feature>
<dbReference type="OrthoDB" id="6082926at2759"/>